<keyword evidence="1" id="KW-0732">Signal</keyword>
<dbReference type="EMBL" id="JAKLMC020000003">
    <property type="protein sequence ID" value="KAK5957094.1"/>
    <property type="molecule type" value="Genomic_DNA"/>
</dbReference>
<reference evidence="2 3" key="1">
    <citation type="submission" date="2022-12" db="EMBL/GenBank/DDBJ databases">
        <title>Genomic features and morphological characterization of a novel Knufia sp. strain isolated from spacecraft assembly facility.</title>
        <authorList>
            <person name="Teixeira M."/>
            <person name="Chander A.M."/>
            <person name="Stajich J.E."/>
            <person name="Venkateswaran K."/>
        </authorList>
    </citation>
    <scope>NUCLEOTIDE SEQUENCE [LARGE SCALE GENOMIC DNA]</scope>
    <source>
        <strain evidence="2 3">FJI-L2-BK-P2</strain>
    </source>
</reference>
<dbReference type="Proteomes" id="UP001316803">
    <property type="component" value="Unassembled WGS sequence"/>
</dbReference>
<organism evidence="2 3">
    <name type="scientific">Knufia fluminis</name>
    <dbReference type="NCBI Taxonomy" id="191047"/>
    <lineage>
        <taxon>Eukaryota</taxon>
        <taxon>Fungi</taxon>
        <taxon>Dikarya</taxon>
        <taxon>Ascomycota</taxon>
        <taxon>Pezizomycotina</taxon>
        <taxon>Eurotiomycetes</taxon>
        <taxon>Chaetothyriomycetidae</taxon>
        <taxon>Chaetothyriales</taxon>
        <taxon>Trichomeriaceae</taxon>
        <taxon>Knufia</taxon>
    </lineage>
</organism>
<protein>
    <submittedName>
        <fullName evidence="2">Uncharacterized protein</fullName>
    </submittedName>
</protein>
<feature type="signal peptide" evidence="1">
    <location>
        <begin position="1"/>
        <end position="29"/>
    </location>
</feature>
<comment type="caution">
    <text evidence="2">The sequence shown here is derived from an EMBL/GenBank/DDBJ whole genome shotgun (WGS) entry which is preliminary data.</text>
</comment>
<gene>
    <name evidence="2" type="ORF">OHC33_001463</name>
</gene>
<evidence type="ECO:0000256" key="1">
    <source>
        <dbReference type="SAM" id="SignalP"/>
    </source>
</evidence>
<proteinExistence type="predicted"/>
<dbReference type="AlphaFoldDB" id="A0AAN8I899"/>
<name>A0AAN8I899_9EURO</name>
<sequence>MPRITTIMSLNQFRTVAFLLATSAIPALASPGDITGTTIRCCKSAAKDAECFERQPFDSVCIAARYQVGEDFYRKYTDKKSTVSINGPSNVWCWMYEDGDCHVKTNEDGSFDYEAEGLRRTLPTRASDKATITWDKDWDVMALMCMYVPDGTPPT</sequence>
<evidence type="ECO:0000313" key="3">
    <source>
        <dbReference type="Proteomes" id="UP001316803"/>
    </source>
</evidence>
<keyword evidence="3" id="KW-1185">Reference proteome</keyword>
<evidence type="ECO:0000313" key="2">
    <source>
        <dbReference type="EMBL" id="KAK5957094.1"/>
    </source>
</evidence>
<feature type="chain" id="PRO_5042905783" evidence="1">
    <location>
        <begin position="30"/>
        <end position="155"/>
    </location>
</feature>
<accession>A0AAN8I899</accession>